<accession>A0AAV8V6U9</accession>
<evidence type="ECO:0000313" key="2">
    <source>
        <dbReference type="EMBL" id="KAJ8909891.1"/>
    </source>
</evidence>
<dbReference type="Pfam" id="PF23055">
    <property type="entry name" value="DUF7041"/>
    <property type="match status" value="1"/>
</dbReference>
<evidence type="ECO:0000259" key="1">
    <source>
        <dbReference type="Pfam" id="PF23055"/>
    </source>
</evidence>
<gene>
    <name evidence="2" type="ORF">NQ315_014006</name>
</gene>
<comment type="caution">
    <text evidence="2">The sequence shown here is derived from an EMBL/GenBank/DDBJ whole genome shotgun (WGS) entry which is preliminary data.</text>
</comment>
<dbReference type="Proteomes" id="UP001159042">
    <property type="component" value="Unassembled WGS sequence"/>
</dbReference>
<organism evidence="2 3">
    <name type="scientific">Exocentrus adspersus</name>
    <dbReference type="NCBI Taxonomy" id="1586481"/>
    <lineage>
        <taxon>Eukaryota</taxon>
        <taxon>Metazoa</taxon>
        <taxon>Ecdysozoa</taxon>
        <taxon>Arthropoda</taxon>
        <taxon>Hexapoda</taxon>
        <taxon>Insecta</taxon>
        <taxon>Pterygota</taxon>
        <taxon>Neoptera</taxon>
        <taxon>Endopterygota</taxon>
        <taxon>Coleoptera</taxon>
        <taxon>Polyphaga</taxon>
        <taxon>Cucujiformia</taxon>
        <taxon>Chrysomeloidea</taxon>
        <taxon>Cerambycidae</taxon>
        <taxon>Lamiinae</taxon>
        <taxon>Acanthocinini</taxon>
        <taxon>Exocentrus</taxon>
    </lineage>
</organism>
<dbReference type="EMBL" id="JANEYG010000391">
    <property type="protein sequence ID" value="KAJ8909891.1"/>
    <property type="molecule type" value="Genomic_DNA"/>
</dbReference>
<sequence length="312" mass="34686">MSSEETGSGSKTEVESIAGVVVTEVKLPPFWPKKVSLWFTQIEAAFEIGRVTKDGTKYTYVVRALSPEYMEEVEDILTAPPKREQTALIKRLSDSDIKQARKLLEKAEIGDRTPAQFWRCLKNLANHKLQDDLLVEMWKSRLPVKSQQVLAALDEKNGDKLAEIADRIHEVPAESYGISAVREPQKSTSQPTTSSQVSSQLEKMQEIMLTTQLMVKAVIEKSNHGAHNREQIRDIDVGVEVAVQAGSRTTPAGTIINSAINALQKRKLVRPSVYAANHDGPTKGRIFITDRDTKVRYLVDSGADVCVSEKLC</sequence>
<keyword evidence="3" id="KW-1185">Reference proteome</keyword>
<protein>
    <recommendedName>
        <fullName evidence="1">DUF7041 domain-containing protein</fullName>
    </recommendedName>
</protein>
<dbReference type="PANTHER" id="PTHR33327">
    <property type="entry name" value="ENDONUCLEASE"/>
    <property type="match status" value="1"/>
</dbReference>
<dbReference type="AlphaFoldDB" id="A0AAV8V6U9"/>
<proteinExistence type="predicted"/>
<name>A0AAV8V6U9_9CUCU</name>
<dbReference type="InterPro" id="IPR055469">
    <property type="entry name" value="DUF7041"/>
</dbReference>
<evidence type="ECO:0000313" key="3">
    <source>
        <dbReference type="Proteomes" id="UP001159042"/>
    </source>
</evidence>
<dbReference type="PANTHER" id="PTHR33327:SF3">
    <property type="entry name" value="RNA-DIRECTED DNA POLYMERASE"/>
    <property type="match status" value="1"/>
</dbReference>
<reference evidence="2 3" key="1">
    <citation type="journal article" date="2023" name="Insect Mol. Biol.">
        <title>Genome sequencing provides insights into the evolution of gene families encoding plant cell wall-degrading enzymes in longhorned beetles.</title>
        <authorList>
            <person name="Shin N.R."/>
            <person name="Okamura Y."/>
            <person name="Kirsch R."/>
            <person name="Pauchet Y."/>
        </authorList>
    </citation>
    <scope>NUCLEOTIDE SEQUENCE [LARGE SCALE GENOMIC DNA]</scope>
    <source>
        <strain evidence="2">EAD_L_NR</strain>
    </source>
</reference>
<feature type="domain" description="DUF7041" evidence="1">
    <location>
        <begin position="27"/>
        <end position="105"/>
    </location>
</feature>